<feature type="non-terminal residue" evidence="1">
    <location>
        <position position="1"/>
    </location>
</feature>
<dbReference type="EMBL" id="QJKJ01008440">
    <property type="protein sequence ID" value="RDX79766.1"/>
    <property type="molecule type" value="Genomic_DNA"/>
</dbReference>
<evidence type="ECO:0000313" key="2">
    <source>
        <dbReference type="Proteomes" id="UP000257109"/>
    </source>
</evidence>
<dbReference type="OrthoDB" id="694103at2759"/>
<name>A0A371FN65_MUCPR</name>
<reference evidence="1" key="1">
    <citation type="submission" date="2018-05" db="EMBL/GenBank/DDBJ databases">
        <title>Draft genome of Mucuna pruriens seed.</title>
        <authorList>
            <person name="Nnadi N.E."/>
            <person name="Vos R."/>
            <person name="Hasami M.H."/>
            <person name="Devisetty U.K."/>
            <person name="Aguiy J.C."/>
        </authorList>
    </citation>
    <scope>NUCLEOTIDE SEQUENCE [LARGE SCALE GENOMIC DNA]</scope>
    <source>
        <strain evidence="1">JCA_2017</strain>
    </source>
</reference>
<dbReference type="AlphaFoldDB" id="A0A371FN65"/>
<sequence>MVEDRTRLIRSPSSEVANNNHNGSAFAFDSTALKSNNADFDYDSPNSDFDLGVCISKFSLENMLDNNRTLKEWATLDIMCQPWCIRYPKLEQAQSYELKYGIIYLMSKSHGLVGEDVASGGALMDKTPIAAINLIFNMQFAVRGSTASKVVNEVVIADNQILEIKITKLTSVVRQLAIGQEHISPPAKVCGICASIKYLIDICPTLQEIEPNSVEKVAIVMGGQQYKQPD</sequence>
<accession>A0A371FN65</accession>
<dbReference type="Proteomes" id="UP000257109">
    <property type="component" value="Unassembled WGS sequence"/>
</dbReference>
<evidence type="ECO:0000313" key="1">
    <source>
        <dbReference type="EMBL" id="RDX79766.1"/>
    </source>
</evidence>
<organism evidence="1 2">
    <name type="scientific">Mucuna pruriens</name>
    <name type="common">Velvet bean</name>
    <name type="synonym">Dolichos pruriens</name>
    <dbReference type="NCBI Taxonomy" id="157652"/>
    <lineage>
        <taxon>Eukaryota</taxon>
        <taxon>Viridiplantae</taxon>
        <taxon>Streptophyta</taxon>
        <taxon>Embryophyta</taxon>
        <taxon>Tracheophyta</taxon>
        <taxon>Spermatophyta</taxon>
        <taxon>Magnoliopsida</taxon>
        <taxon>eudicotyledons</taxon>
        <taxon>Gunneridae</taxon>
        <taxon>Pentapetalae</taxon>
        <taxon>rosids</taxon>
        <taxon>fabids</taxon>
        <taxon>Fabales</taxon>
        <taxon>Fabaceae</taxon>
        <taxon>Papilionoideae</taxon>
        <taxon>50 kb inversion clade</taxon>
        <taxon>NPAAA clade</taxon>
        <taxon>indigoferoid/millettioid clade</taxon>
        <taxon>Phaseoleae</taxon>
        <taxon>Mucuna</taxon>
    </lineage>
</organism>
<gene>
    <name evidence="1" type="ORF">CR513_39768</name>
</gene>
<comment type="caution">
    <text evidence="1">The sequence shown here is derived from an EMBL/GenBank/DDBJ whole genome shotgun (WGS) entry which is preliminary data.</text>
</comment>
<protein>
    <submittedName>
        <fullName evidence="1">Uncharacterized protein</fullName>
    </submittedName>
</protein>
<proteinExistence type="predicted"/>
<keyword evidence="2" id="KW-1185">Reference proteome</keyword>